<gene>
    <name evidence="1" type="ORF">SAMEA2070301_03921</name>
</gene>
<dbReference type="AlphaFoldDB" id="A0AB38D2W6"/>
<protein>
    <submittedName>
        <fullName evidence="1">Uncharacterized protein</fullName>
    </submittedName>
</protein>
<evidence type="ECO:0000313" key="1">
    <source>
        <dbReference type="EMBL" id="SIB51426.1"/>
    </source>
</evidence>
<proteinExistence type="predicted"/>
<reference evidence="1 2" key="1">
    <citation type="submission" date="2016-11" db="EMBL/GenBank/DDBJ databases">
        <authorList>
            <consortium name="Pathogen Informatics"/>
        </authorList>
    </citation>
    <scope>NUCLEOTIDE SEQUENCE [LARGE SCALE GENOMIC DNA]</scope>
    <source>
        <strain evidence="1 2">104</strain>
    </source>
</reference>
<accession>A0AB38D2W6</accession>
<evidence type="ECO:0000313" key="2">
    <source>
        <dbReference type="Proteomes" id="UP000185210"/>
    </source>
</evidence>
<comment type="caution">
    <text evidence="1">The sequence shown here is derived from an EMBL/GenBank/DDBJ whole genome shotgun (WGS) entry which is preliminary data.</text>
</comment>
<organism evidence="1 2">
    <name type="scientific">Mycobacteroides abscessus subsp. abscessus</name>
    <dbReference type="NCBI Taxonomy" id="1185650"/>
    <lineage>
        <taxon>Bacteria</taxon>
        <taxon>Bacillati</taxon>
        <taxon>Actinomycetota</taxon>
        <taxon>Actinomycetes</taxon>
        <taxon>Mycobacteriales</taxon>
        <taxon>Mycobacteriaceae</taxon>
        <taxon>Mycobacteroides</taxon>
        <taxon>Mycobacteroides abscessus</taxon>
    </lineage>
</organism>
<sequence>MANGLEVDAGGLRTAAFSSEVTAASLTAGSFDAAASSQPSGAGVSAMNAALTSVRDRQSARITGQVGDLTTSSALYESTDSDGGDAISGTVSV</sequence>
<dbReference type="Proteomes" id="UP000185210">
    <property type="component" value="Unassembled WGS sequence"/>
</dbReference>
<dbReference type="RefSeq" id="WP_052544234.1">
    <property type="nucleotide sequence ID" value="NZ_CAACXP010000004.1"/>
</dbReference>
<dbReference type="EMBL" id="FSHM01000006">
    <property type="protein sequence ID" value="SIB51426.1"/>
    <property type="molecule type" value="Genomic_DNA"/>
</dbReference>
<name>A0AB38D2W6_9MYCO</name>